<keyword evidence="1" id="KW-0812">Transmembrane</keyword>
<keyword evidence="1" id="KW-1133">Transmembrane helix</keyword>
<name>V6RZE4_9FLAO</name>
<keyword evidence="3" id="KW-1185">Reference proteome</keyword>
<evidence type="ECO:0000313" key="2">
    <source>
        <dbReference type="EMBL" id="KGO91276.1"/>
    </source>
</evidence>
<gene>
    <name evidence="2" type="ORF">Q767_15970</name>
</gene>
<dbReference type="EMBL" id="JRLZ01000054">
    <property type="protein sequence ID" value="KGO91276.1"/>
    <property type="molecule type" value="Genomic_DNA"/>
</dbReference>
<sequence>MIEIFWGILNIAILIYFTIICFKSVKLIKEKIGILAALVFALGILSFASKPNDKYLADKNIDFLNQTNPKMAFNGNSFFQEVKLEDNLSTKIRLSILVGEKGNELIILNANCSKEGFISGTNWNVQNIDVDKPKDKNYCNYSVSGFMEWKILGITFYSERKTFKGNAILKK</sequence>
<dbReference type="RefSeq" id="WP_023575019.1">
    <property type="nucleotide sequence ID" value="NZ_AVCS01000032.1"/>
</dbReference>
<dbReference type="PATRIC" id="fig|1107311.3.peg.3029"/>
<dbReference type="OrthoDB" id="1449062at2"/>
<feature type="transmembrane region" description="Helical" evidence="1">
    <location>
        <begin position="6"/>
        <end position="25"/>
    </location>
</feature>
<reference evidence="2 3" key="2">
    <citation type="journal article" date="2015" name="Stand. Genomic Sci.">
        <title>High quality draft genomic sequence of Flavobacterium enshiense DK69(T) and comparison among Flavobacterium genomes.</title>
        <authorList>
            <person name="Zeng Z."/>
            <person name="Chen C."/>
            <person name="Du H."/>
            <person name="Wang G."/>
            <person name="Li M."/>
        </authorList>
    </citation>
    <scope>NUCLEOTIDE SEQUENCE [LARGE SCALE GENOMIC DNA]</scope>
    <source>
        <strain evidence="2 3">DK69</strain>
    </source>
</reference>
<reference evidence="3" key="1">
    <citation type="submission" date="2013-09" db="EMBL/GenBank/DDBJ databases">
        <authorList>
            <person name="Zeng Z."/>
            <person name="Chen C."/>
        </authorList>
    </citation>
    <scope>NUCLEOTIDE SEQUENCE [LARGE SCALE GENOMIC DNA]</scope>
    <source>
        <strain evidence="3">DK69</strain>
    </source>
</reference>
<feature type="transmembrane region" description="Helical" evidence="1">
    <location>
        <begin position="32"/>
        <end position="49"/>
    </location>
</feature>
<keyword evidence="1" id="KW-0472">Membrane</keyword>
<proteinExistence type="predicted"/>
<accession>V6RZE4</accession>
<comment type="caution">
    <text evidence="2">The sequence shown here is derived from an EMBL/GenBank/DDBJ whole genome shotgun (WGS) entry which is preliminary data.</text>
</comment>
<dbReference type="eggNOG" id="ENOG5033B3I">
    <property type="taxonomic scope" value="Bacteria"/>
</dbReference>
<protein>
    <submittedName>
        <fullName evidence="2">Uncharacterized protein</fullName>
    </submittedName>
</protein>
<organism evidence="2 3">
    <name type="scientific">Flavobacterium enshiense DK69</name>
    <dbReference type="NCBI Taxonomy" id="1107311"/>
    <lineage>
        <taxon>Bacteria</taxon>
        <taxon>Pseudomonadati</taxon>
        <taxon>Bacteroidota</taxon>
        <taxon>Flavobacteriia</taxon>
        <taxon>Flavobacteriales</taxon>
        <taxon>Flavobacteriaceae</taxon>
        <taxon>Flavobacterium</taxon>
    </lineage>
</organism>
<evidence type="ECO:0000313" key="3">
    <source>
        <dbReference type="Proteomes" id="UP000030149"/>
    </source>
</evidence>
<evidence type="ECO:0000256" key="1">
    <source>
        <dbReference type="SAM" id="Phobius"/>
    </source>
</evidence>
<dbReference type="Proteomes" id="UP000030149">
    <property type="component" value="Unassembled WGS sequence"/>
</dbReference>
<dbReference type="AlphaFoldDB" id="V6RZE4"/>